<dbReference type="EMBL" id="JADCUA010000017">
    <property type="protein sequence ID" value="KAH9833690.1"/>
    <property type="molecule type" value="Genomic_DNA"/>
</dbReference>
<protein>
    <submittedName>
        <fullName evidence="1">Uncharacterized protein</fullName>
    </submittedName>
</protein>
<gene>
    <name evidence="1" type="ORF">C8Q71DRAFT_772072</name>
</gene>
<evidence type="ECO:0000313" key="2">
    <source>
        <dbReference type="Proteomes" id="UP000814176"/>
    </source>
</evidence>
<sequence length="335" mass="38181">MPDDIPTVFQYGLICAGTEPVANLFEIYVSVIRDLAVPARKIHQWRVSGRLHGELVKQLEQHPGERQQYLRAWLEKAPWTLEGLDGPIVASRELTQEVLQPAIRYAGLPEWYTADHIKNAGMAGVWHCCFDLRVTVHSPVLHIPKTQFPWIFFGFCTCFDEDAERRLRDLYVELMYRCTFDELYTATKTASLISLFDTHGLGAGMRSFPNLEDMLRGSPWRFRIVYLLKQYVLCENATLHDFLAKTFGFAYCRGGDESADLKALYRRLFIEKRIDPLVLHRAAAKGRLYEMADASCGFAGAEKAIFRRLLNEGCPSSVPEGKLYGSYDENKDPAA</sequence>
<keyword evidence="2" id="KW-1185">Reference proteome</keyword>
<organism evidence="1 2">
    <name type="scientific">Rhodofomes roseus</name>
    <dbReference type="NCBI Taxonomy" id="34475"/>
    <lineage>
        <taxon>Eukaryota</taxon>
        <taxon>Fungi</taxon>
        <taxon>Dikarya</taxon>
        <taxon>Basidiomycota</taxon>
        <taxon>Agaricomycotina</taxon>
        <taxon>Agaricomycetes</taxon>
        <taxon>Polyporales</taxon>
        <taxon>Rhodofomes</taxon>
    </lineage>
</organism>
<name>A0ABQ8K9Y3_9APHY</name>
<reference evidence="1 2" key="1">
    <citation type="journal article" date="2021" name="Environ. Microbiol.">
        <title>Gene family expansions and transcriptome signatures uncover fungal adaptations to wood decay.</title>
        <authorList>
            <person name="Hage H."/>
            <person name="Miyauchi S."/>
            <person name="Viragh M."/>
            <person name="Drula E."/>
            <person name="Min B."/>
            <person name="Chaduli D."/>
            <person name="Navarro D."/>
            <person name="Favel A."/>
            <person name="Norest M."/>
            <person name="Lesage-Meessen L."/>
            <person name="Balint B."/>
            <person name="Merenyi Z."/>
            <person name="de Eugenio L."/>
            <person name="Morin E."/>
            <person name="Martinez A.T."/>
            <person name="Baldrian P."/>
            <person name="Stursova M."/>
            <person name="Martinez M.J."/>
            <person name="Novotny C."/>
            <person name="Magnuson J.K."/>
            <person name="Spatafora J.W."/>
            <person name="Maurice S."/>
            <person name="Pangilinan J."/>
            <person name="Andreopoulos W."/>
            <person name="LaButti K."/>
            <person name="Hundley H."/>
            <person name="Na H."/>
            <person name="Kuo A."/>
            <person name="Barry K."/>
            <person name="Lipzen A."/>
            <person name="Henrissat B."/>
            <person name="Riley R."/>
            <person name="Ahrendt S."/>
            <person name="Nagy L.G."/>
            <person name="Grigoriev I.V."/>
            <person name="Martin F."/>
            <person name="Rosso M.N."/>
        </authorList>
    </citation>
    <scope>NUCLEOTIDE SEQUENCE [LARGE SCALE GENOMIC DNA]</scope>
    <source>
        <strain evidence="1 2">CIRM-BRFM 1785</strain>
    </source>
</reference>
<dbReference type="Proteomes" id="UP000814176">
    <property type="component" value="Unassembled WGS sequence"/>
</dbReference>
<accession>A0ABQ8K9Y3</accession>
<comment type="caution">
    <text evidence="1">The sequence shown here is derived from an EMBL/GenBank/DDBJ whole genome shotgun (WGS) entry which is preliminary data.</text>
</comment>
<dbReference type="GeneID" id="72005123"/>
<evidence type="ECO:0000313" key="1">
    <source>
        <dbReference type="EMBL" id="KAH9833690.1"/>
    </source>
</evidence>
<proteinExistence type="predicted"/>
<dbReference type="RefSeq" id="XP_047776406.1">
    <property type="nucleotide sequence ID" value="XM_047924391.1"/>
</dbReference>